<keyword evidence="4" id="KW-0804">Transcription</keyword>
<reference evidence="9" key="2">
    <citation type="journal article" date="2023" name="Plants (Basel)">
        <title>Annotation of the Turnera subulata (Passifloraceae) Draft Genome Reveals the S-Locus Evolved after the Divergence of Turneroideae from Passifloroideae in a Stepwise Manner.</title>
        <authorList>
            <person name="Henning P.M."/>
            <person name="Roalson E.H."/>
            <person name="Mir W."/>
            <person name="McCubbin A.G."/>
            <person name="Shore J.S."/>
        </authorList>
    </citation>
    <scope>NUCLEOTIDE SEQUENCE</scope>
    <source>
        <strain evidence="9">F60SS</strain>
    </source>
</reference>
<sequence>MENALSHAHFWNVRYNVYLKQGGEVNQATLRGGWKNFLKHNPISRDDIVLFEYIGNQNPQKMKVYILKSEGESAGILLQKLEAEENVDPHNADPNQQLPADHDQDNLEDQVPVVVEDDPEVIRAAGILVRMKNSLFTCFGK</sequence>
<keyword evidence="10" id="KW-1185">Reference proteome</keyword>
<keyword evidence="5" id="KW-0539">Nucleus</keyword>
<reference evidence="9" key="1">
    <citation type="submission" date="2022-02" db="EMBL/GenBank/DDBJ databases">
        <authorList>
            <person name="Henning P.M."/>
            <person name="McCubbin A.G."/>
            <person name="Shore J.S."/>
        </authorList>
    </citation>
    <scope>NUCLEOTIDE SEQUENCE</scope>
    <source>
        <strain evidence="9">F60SS</strain>
        <tissue evidence="9">Leaves</tissue>
    </source>
</reference>
<feature type="region of interest" description="Disordered" evidence="6">
    <location>
        <begin position="83"/>
        <end position="103"/>
    </location>
</feature>
<organism evidence="9 10">
    <name type="scientific">Turnera subulata</name>
    <dbReference type="NCBI Taxonomy" id="218843"/>
    <lineage>
        <taxon>Eukaryota</taxon>
        <taxon>Viridiplantae</taxon>
        <taxon>Streptophyta</taxon>
        <taxon>Embryophyta</taxon>
        <taxon>Tracheophyta</taxon>
        <taxon>Spermatophyta</taxon>
        <taxon>Magnoliopsida</taxon>
        <taxon>eudicotyledons</taxon>
        <taxon>Gunneridae</taxon>
        <taxon>Pentapetalae</taxon>
        <taxon>rosids</taxon>
        <taxon>fabids</taxon>
        <taxon>Malpighiales</taxon>
        <taxon>Passifloraceae</taxon>
        <taxon>Turnera</taxon>
    </lineage>
</organism>
<accession>A0A9Q0JH94</accession>
<evidence type="ECO:0000256" key="2">
    <source>
        <dbReference type="ARBA" id="ARBA00023015"/>
    </source>
</evidence>
<keyword evidence="3" id="KW-0238">DNA-binding</keyword>
<proteinExistence type="predicted"/>
<dbReference type="SUPFAM" id="SSF101936">
    <property type="entry name" value="DNA-binding pseudobarrel domain"/>
    <property type="match status" value="1"/>
</dbReference>
<protein>
    <recommendedName>
        <fullName evidence="7">TF-B3 domain-containing protein</fullName>
    </recommendedName>
</protein>
<feature type="domain" description="TF-B3" evidence="7">
    <location>
        <begin position="1"/>
        <end position="70"/>
    </location>
</feature>
<dbReference type="GO" id="GO:0005634">
    <property type="term" value="C:nucleus"/>
    <property type="evidence" value="ECO:0007669"/>
    <property type="project" value="UniProtKB-SubCell"/>
</dbReference>
<evidence type="ECO:0000256" key="6">
    <source>
        <dbReference type="SAM" id="MobiDB-lite"/>
    </source>
</evidence>
<evidence type="ECO:0000313" key="9">
    <source>
        <dbReference type="EMBL" id="KAJ4840630.1"/>
    </source>
</evidence>
<evidence type="ECO:0000313" key="10">
    <source>
        <dbReference type="Proteomes" id="UP001141552"/>
    </source>
</evidence>
<dbReference type="EMBL" id="JAKUCV010003009">
    <property type="protein sequence ID" value="KAJ4840630.1"/>
    <property type="molecule type" value="Genomic_DNA"/>
</dbReference>
<dbReference type="PROSITE" id="PS50863">
    <property type="entry name" value="B3"/>
    <property type="match status" value="1"/>
</dbReference>
<evidence type="ECO:0000256" key="4">
    <source>
        <dbReference type="ARBA" id="ARBA00023163"/>
    </source>
</evidence>
<dbReference type="InterPro" id="IPR015300">
    <property type="entry name" value="DNA-bd_pseudobarrel_sf"/>
</dbReference>
<dbReference type="EMBL" id="JAKUCV010006981">
    <property type="protein sequence ID" value="KAJ4825199.1"/>
    <property type="molecule type" value="Genomic_DNA"/>
</dbReference>
<gene>
    <name evidence="9" type="ORF">Tsubulata_023566</name>
    <name evidence="8" type="ORF">Tsubulata_049086</name>
</gene>
<evidence type="ECO:0000313" key="8">
    <source>
        <dbReference type="EMBL" id="KAJ4825199.1"/>
    </source>
</evidence>
<dbReference type="Gene3D" id="2.40.330.10">
    <property type="entry name" value="DNA-binding pseudobarrel domain"/>
    <property type="match status" value="1"/>
</dbReference>
<evidence type="ECO:0000256" key="5">
    <source>
        <dbReference type="ARBA" id="ARBA00023242"/>
    </source>
</evidence>
<evidence type="ECO:0000256" key="1">
    <source>
        <dbReference type="ARBA" id="ARBA00004123"/>
    </source>
</evidence>
<dbReference type="AlphaFoldDB" id="A0A9Q0JH94"/>
<dbReference type="GO" id="GO:0003677">
    <property type="term" value="F:DNA binding"/>
    <property type="evidence" value="ECO:0007669"/>
    <property type="project" value="UniProtKB-KW"/>
</dbReference>
<evidence type="ECO:0000259" key="7">
    <source>
        <dbReference type="PROSITE" id="PS50863"/>
    </source>
</evidence>
<comment type="subcellular location">
    <subcellularLocation>
        <location evidence="1">Nucleus</location>
    </subcellularLocation>
</comment>
<name>A0A9Q0JH94_9ROSI</name>
<dbReference type="InterPro" id="IPR003340">
    <property type="entry name" value="B3_DNA-bd"/>
</dbReference>
<dbReference type="Pfam" id="PF02362">
    <property type="entry name" value="B3"/>
    <property type="match status" value="1"/>
</dbReference>
<evidence type="ECO:0000256" key="3">
    <source>
        <dbReference type="ARBA" id="ARBA00023125"/>
    </source>
</evidence>
<comment type="caution">
    <text evidence="9">The sequence shown here is derived from an EMBL/GenBank/DDBJ whole genome shotgun (WGS) entry which is preliminary data.</text>
</comment>
<dbReference type="Proteomes" id="UP001141552">
    <property type="component" value="Unassembled WGS sequence"/>
</dbReference>
<keyword evidence="2" id="KW-0805">Transcription regulation</keyword>